<sequence>MIEAQQPILTVDAAFHSGQDEQTPQKKEARIEGHRMRQLMVSLGAGLSDCLFLSAPEPPGKTKTDLLESLTERRTN</sequence>
<feature type="compositionally biased region" description="Basic and acidic residues" evidence="1">
    <location>
        <begin position="60"/>
        <end position="76"/>
    </location>
</feature>
<accession>G9NRT7</accession>
<dbReference type="EMBL" id="ABDG02000022">
    <property type="protein sequence ID" value="EHK46719.1"/>
    <property type="molecule type" value="Genomic_DNA"/>
</dbReference>
<comment type="caution">
    <text evidence="2">The sequence shown here is derived from an EMBL/GenBank/DDBJ whole genome shotgun (WGS) entry which is preliminary data.</text>
</comment>
<evidence type="ECO:0000313" key="3">
    <source>
        <dbReference type="Proteomes" id="UP000005426"/>
    </source>
</evidence>
<dbReference type="HOGENOM" id="CLU_2654813_0_0_1"/>
<dbReference type="AlphaFoldDB" id="G9NRT7"/>
<evidence type="ECO:0000256" key="1">
    <source>
        <dbReference type="SAM" id="MobiDB-lite"/>
    </source>
</evidence>
<proteinExistence type="predicted"/>
<feature type="region of interest" description="Disordered" evidence="1">
    <location>
        <begin position="1"/>
        <end position="28"/>
    </location>
</feature>
<keyword evidence="3" id="KW-1185">Reference proteome</keyword>
<feature type="region of interest" description="Disordered" evidence="1">
    <location>
        <begin position="55"/>
        <end position="76"/>
    </location>
</feature>
<evidence type="ECO:0000313" key="2">
    <source>
        <dbReference type="EMBL" id="EHK46719.1"/>
    </source>
</evidence>
<name>G9NRT7_HYPAI</name>
<reference evidence="2 3" key="1">
    <citation type="journal article" date="2011" name="Genome Biol.">
        <title>Comparative genome sequence analysis underscores mycoparasitism as the ancestral life style of Trichoderma.</title>
        <authorList>
            <person name="Kubicek C.P."/>
            <person name="Herrera-Estrella A."/>
            <person name="Seidl-Seiboth V."/>
            <person name="Martinez D.A."/>
            <person name="Druzhinina I.S."/>
            <person name="Thon M."/>
            <person name="Zeilinger S."/>
            <person name="Casas-Flores S."/>
            <person name="Horwitz B.A."/>
            <person name="Mukherjee P.K."/>
            <person name="Mukherjee M."/>
            <person name="Kredics L."/>
            <person name="Alcaraz L.D."/>
            <person name="Aerts A."/>
            <person name="Antal Z."/>
            <person name="Atanasova L."/>
            <person name="Cervantes-Badillo M.G."/>
            <person name="Challacombe J."/>
            <person name="Chertkov O."/>
            <person name="McCluskey K."/>
            <person name="Coulpier F."/>
            <person name="Deshpande N."/>
            <person name="von Doehren H."/>
            <person name="Ebbole D.J."/>
            <person name="Esquivel-Naranjo E.U."/>
            <person name="Fekete E."/>
            <person name="Flipphi M."/>
            <person name="Glaser F."/>
            <person name="Gomez-Rodriguez E.Y."/>
            <person name="Gruber S."/>
            <person name="Han C."/>
            <person name="Henrissat B."/>
            <person name="Hermosa R."/>
            <person name="Hernandez-Onate M."/>
            <person name="Karaffa L."/>
            <person name="Kosti I."/>
            <person name="Le Crom S."/>
            <person name="Lindquist E."/>
            <person name="Lucas S."/>
            <person name="Luebeck M."/>
            <person name="Luebeck P.S."/>
            <person name="Margeot A."/>
            <person name="Metz B."/>
            <person name="Misra M."/>
            <person name="Nevalainen H."/>
            <person name="Omann M."/>
            <person name="Packer N."/>
            <person name="Perrone G."/>
            <person name="Uresti-Rivera E.E."/>
            <person name="Salamov A."/>
            <person name="Schmoll M."/>
            <person name="Seiboth B."/>
            <person name="Shapiro H."/>
            <person name="Sukno S."/>
            <person name="Tamayo-Ramos J.A."/>
            <person name="Tisch D."/>
            <person name="Wiest A."/>
            <person name="Wilkinson H.H."/>
            <person name="Zhang M."/>
            <person name="Coutinho P.M."/>
            <person name="Kenerley C.M."/>
            <person name="Monte E."/>
            <person name="Baker S.E."/>
            <person name="Grigoriev I.V."/>
        </authorList>
    </citation>
    <scope>NUCLEOTIDE SEQUENCE [LARGE SCALE GENOMIC DNA]</scope>
    <source>
        <strain evidence="3">ATCC 20476 / IMI 206040</strain>
    </source>
</reference>
<protein>
    <submittedName>
        <fullName evidence="2">Uncharacterized protein</fullName>
    </submittedName>
</protein>
<organism evidence="2 3">
    <name type="scientific">Hypocrea atroviridis (strain ATCC 20476 / IMI 206040)</name>
    <name type="common">Trichoderma atroviride</name>
    <dbReference type="NCBI Taxonomy" id="452589"/>
    <lineage>
        <taxon>Eukaryota</taxon>
        <taxon>Fungi</taxon>
        <taxon>Dikarya</taxon>
        <taxon>Ascomycota</taxon>
        <taxon>Pezizomycotina</taxon>
        <taxon>Sordariomycetes</taxon>
        <taxon>Hypocreomycetidae</taxon>
        <taxon>Hypocreales</taxon>
        <taxon>Hypocreaceae</taxon>
        <taxon>Trichoderma</taxon>
    </lineage>
</organism>
<dbReference type="Proteomes" id="UP000005426">
    <property type="component" value="Unassembled WGS sequence"/>
</dbReference>
<gene>
    <name evidence="2" type="ORF">TRIATDRAFT_256565</name>
</gene>